<keyword evidence="1" id="KW-0472">Membrane</keyword>
<dbReference type="Proteomes" id="UP000011632">
    <property type="component" value="Unassembled WGS sequence"/>
</dbReference>
<comment type="caution">
    <text evidence="2">The sequence shown here is derived from an EMBL/GenBank/DDBJ whole genome shotgun (WGS) entry which is preliminary data.</text>
</comment>
<proteinExistence type="predicted"/>
<feature type="transmembrane region" description="Helical" evidence="1">
    <location>
        <begin position="50"/>
        <end position="67"/>
    </location>
</feature>
<keyword evidence="1" id="KW-1133">Transmembrane helix</keyword>
<keyword evidence="1" id="KW-0812">Transmembrane</keyword>
<dbReference type="PATRIC" id="fig|1227496.3.peg.1462"/>
<dbReference type="AlphaFoldDB" id="L9Y351"/>
<dbReference type="RefSeq" id="WP_006430518.1">
    <property type="nucleotide sequence ID" value="NZ_AOID01000022.1"/>
</dbReference>
<evidence type="ECO:0000256" key="1">
    <source>
        <dbReference type="SAM" id="Phobius"/>
    </source>
</evidence>
<protein>
    <submittedName>
        <fullName evidence="2">Uncharacterized protein</fullName>
    </submittedName>
</protein>
<sequence>MQLEQSSQATEATWSGTVPSAVDGRVLGLVAVTAGLAASINVPYGGLPMAAAAFALLTGCGVALHLLGERKLRRLTDDLVERWDAAGGQIEDVTRSSTGMRTEWRVHTPDGEIVIGGIALVPIARLSVEWQGIGDTIDASEAEANIDRLAESLYREIFEIGSATQQA</sequence>
<dbReference type="EMBL" id="AOID01000022">
    <property type="protein sequence ID" value="ELY68475.1"/>
    <property type="molecule type" value="Genomic_DNA"/>
</dbReference>
<gene>
    <name evidence="2" type="ORF">C489_07230</name>
</gene>
<organism evidence="2 3">
    <name type="scientific">Natrinema versiforme JCM 10478</name>
    <dbReference type="NCBI Taxonomy" id="1227496"/>
    <lineage>
        <taxon>Archaea</taxon>
        <taxon>Methanobacteriati</taxon>
        <taxon>Methanobacteriota</taxon>
        <taxon>Stenosarchaea group</taxon>
        <taxon>Halobacteria</taxon>
        <taxon>Halobacteriales</taxon>
        <taxon>Natrialbaceae</taxon>
        <taxon>Natrinema</taxon>
    </lineage>
</organism>
<name>L9Y351_9EURY</name>
<reference evidence="2 3" key="1">
    <citation type="journal article" date="2014" name="PLoS Genet.">
        <title>Phylogenetically driven sequencing of extremely halophilic archaea reveals strategies for static and dynamic osmo-response.</title>
        <authorList>
            <person name="Becker E.A."/>
            <person name="Seitzer P.M."/>
            <person name="Tritt A."/>
            <person name="Larsen D."/>
            <person name="Krusor M."/>
            <person name="Yao A.I."/>
            <person name="Wu D."/>
            <person name="Madern D."/>
            <person name="Eisen J.A."/>
            <person name="Darling A.E."/>
            <person name="Facciotti M.T."/>
        </authorList>
    </citation>
    <scope>NUCLEOTIDE SEQUENCE [LARGE SCALE GENOMIC DNA]</scope>
    <source>
        <strain evidence="2 3">JCM 10478</strain>
    </source>
</reference>
<evidence type="ECO:0000313" key="2">
    <source>
        <dbReference type="EMBL" id="ELY68475.1"/>
    </source>
</evidence>
<dbReference type="OrthoDB" id="204383at2157"/>
<dbReference type="STRING" id="1227496.C489_07230"/>
<keyword evidence="3" id="KW-1185">Reference proteome</keyword>
<evidence type="ECO:0000313" key="3">
    <source>
        <dbReference type="Proteomes" id="UP000011632"/>
    </source>
</evidence>
<accession>L9Y351</accession>